<dbReference type="AlphaFoldDB" id="A0AAW0A4P5"/>
<gene>
    <name evidence="2" type="ORF">R3P38DRAFT_1835616</name>
</gene>
<reference evidence="2 3" key="1">
    <citation type="journal article" date="2024" name="J Genomics">
        <title>Draft genome sequencing and assembly of Favolaschia claudopus CIRM-BRFM 2984 isolated from oak limbs.</title>
        <authorList>
            <person name="Navarro D."/>
            <person name="Drula E."/>
            <person name="Chaduli D."/>
            <person name="Cazenave R."/>
            <person name="Ahrendt S."/>
            <person name="Wang J."/>
            <person name="Lipzen A."/>
            <person name="Daum C."/>
            <person name="Barry K."/>
            <person name="Grigoriev I.V."/>
            <person name="Favel A."/>
            <person name="Rosso M.N."/>
            <person name="Martin F."/>
        </authorList>
    </citation>
    <scope>NUCLEOTIDE SEQUENCE [LARGE SCALE GENOMIC DNA]</scope>
    <source>
        <strain evidence="2 3">CIRM-BRFM 2984</strain>
    </source>
</reference>
<evidence type="ECO:0000313" key="3">
    <source>
        <dbReference type="Proteomes" id="UP001362999"/>
    </source>
</evidence>
<organism evidence="2 3">
    <name type="scientific">Favolaschia claudopus</name>
    <dbReference type="NCBI Taxonomy" id="2862362"/>
    <lineage>
        <taxon>Eukaryota</taxon>
        <taxon>Fungi</taxon>
        <taxon>Dikarya</taxon>
        <taxon>Basidiomycota</taxon>
        <taxon>Agaricomycotina</taxon>
        <taxon>Agaricomycetes</taxon>
        <taxon>Agaricomycetidae</taxon>
        <taxon>Agaricales</taxon>
        <taxon>Marasmiineae</taxon>
        <taxon>Mycenaceae</taxon>
        <taxon>Favolaschia</taxon>
    </lineage>
</organism>
<dbReference type="EMBL" id="JAWWNJ010000088">
    <property type="protein sequence ID" value="KAK7000528.1"/>
    <property type="molecule type" value="Genomic_DNA"/>
</dbReference>
<comment type="caution">
    <text evidence="2">The sequence shown here is derived from an EMBL/GenBank/DDBJ whole genome shotgun (WGS) entry which is preliminary data.</text>
</comment>
<proteinExistence type="predicted"/>
<evidence type="ECO:0000313" key="2">
    <source>
        <dbReference type="EMBL" id="KAK7000528.1"/>
    </source>
</evidence>
<dbReference type="Proteomes" id="UP001362999">
    <property type="component" value="Unassembled WGS sequence"/>
</dbReference>
<accession>A0AAW0A4P5</accession>
<name>A0AAW0A4P5_9AGAR</name>
<sequence length="100" mass="10867">MHCKSFFALIVSCMILSVAAAPIPNAEPSRSIAGDVVEVPRLPEPEPEPGCRMYACIWCVFWSIISNKNLATIISALDLPRLSSRAAPLLSTLLYPSLSH</sequence>
<protein>
    <submittedName>
        <fullName evidence="2">Uncharacterized protein</fullName>
    </submittedName>
</protein>
<keyword evidence="1" id="KW-0732">Signal</keyword>
<feature type="chain" id="PRO_5043350921" evidence="1">
    <location>
        <begin position="21"/>
        <end position="100"/>
    </location>
</feature>
<feature type="signal peptide" evidence="1">
    <location>
        <begin position="1"/>
        <end position="20"/>
    </location>
</feature>
<evidence type="ECO:0000256" key="1">
    <source>
        <dbReference type="SAM" id="SignalP"/>
    </source>
</evidence>
<keyword evidence="3" id="KW-1185">Reference proteome</keyword>